<feature type="region of interest" description="Disordered" evidence="2">
    <location>
        <begin position="177"/>
        <end position="198"/>
    </location>
</feature>
<feature type="compositionally biased region" description="Polar residues" evidence="2">
    <location>
        <begin position="972"/>
        <end position="983"/>
    </location>
</feature>
<evidence type="ECO:0000259" key="4">
    <source>
        <dbReference type="PROSITE" id="PS50106"/>
    </source>
</evidence>
<dbReference type="CDD" id="cd06735">
    <property type="entry name" value="PDZ5_MAGI-1_3-like"/>
    <property type="match status" value="1"/>
</dbReference>
<dbReference type="CDD" id="cd06731">
    <property type="entry name" value="PDZ1_MAGI-1_3-like"/>
    <property type="match status" value="1"/>
</dbReference>
<dbReference type="InterPro" id="IPR036034">
    <property type="entry name" value="PDZ_sf"/>
</dbReference>
<feature type="region of interest" description="Disordered" evidence="2">
    <location>
        <begin position="1020"/>
        <end position="1081"/>
    </location>
</feature>
<feature type="compositionally biased region" description="Polar residues" evidence="2">
    <location>
        <begin position="785"/>
        <end position="796"/>
    </location>
</feature>
<dbReference type="Gene3D" id="2.30.42.10">
    <property type="match status" value="5"/>
</dbReference>
<evidence type="ECO:0000313" key="6">
    <source>
        <dbReference type="RefSeq" id="XP_055881302.1"/>
    </source>
</evidence>
<feature type="region of interest" description="Disordered" evidence="2">
    <location>
        <begin position="241"/>
        <end position="260"/>
    </location>
</feature>
<feature type="domain" description="PDZ" evidence="4">
    <location>
        <begin position="1194"/>
        <end position="1296"/>
    </location>
</feature>
<proteinExistence type="predicted"/>
<dbReference type="SUPFAM" id="SSF51045">
    <property type="entry name" value="WW domain"/>
    <property type="match status" value="1"/>
</dbReference>
<dbReference type="RefSeq" id="XP_055881302.1">
    <property type="nucleotide sequence ID" value="XM_056025327.1"/>
</dbReference>
<feature type="compositionally biased region" description="Basic and acidic residues" evidence="2">
    <location>
        <begin position="861"/>
        <end position="878"/>
    </location>
</feature>
<dbReference type="FunFam" id="2.20.70.10:FF:000001">
    <property type="entry name" value="Membrane-associated guanylate kinase, WW and PDZ domain-containing protein 1"/>
    <property type="match status" value="1"/>
</dbReference>
<reference evidence="6" key="1">
    <citation type="submission" date="2025-08" db="UniProtKB">
        <authorList>
            <consortium name="RefSeq"/>
        </authorList>
    </citation>
    <scope>IDENTIFICATION</scope>
</reference>
<keyword evidence="1" id="KW-0677">Repeat</keyword>
<dbReference type="PANTHER" id="PTHR10316:SF40">
    <property type="entry name" value="LD27118P"/>
    <property type="match status" value="1"/>
</dbReference>
<feature type="compositionally biased region" description="Polar residues" evidence="2">
    <location>
        <begin position="1030"/>
        <end position="1059"/>
    </location>
</feature>
<feature type="region of interest" description="Disordered" evidence="2">
    <location>
        <begin position="272"/>
        <end position="307"/>
    </location>
</feature>
<dbReference type="OMA" id="YLRTVPX"/>
<feature type="compositionally biased region" description="Low complexity" evidence="2">
    <location>
        <begin position="573"/>
        <end position="587"/>
    </location>
</feature>
<dbReference type="GO" id="GO:0007165">
    <property type="term" value="P:signal transduction"/>
    <property type="evidence" value="ECO:0007669"/>
    <property type="project" value="TreeGrafter"/>
</dbReference>
<feature type="region of interest" description="Disordered" evidence="2">
    <location>
        <begin position="839"/>
        <end position="1006"/>
    </location>
</feature>
<feature type="domain" description="PDZ" evidence="4">
    <location>
        <begin position="424"/>
        <end position="494"/>
    </location>
</feature>
<organism evidence="5 6">
    <name type="scientific">Biomphalaria glabrata</name>
    <name type="common">Bloodfluke planorb</name>
    <name type="synonym">Freshwater snail</name>
    <dbReference type="NCBI Taxonomy" id="6526"/>
    <lineage>
        <taxon>Eukaryota</taxon>
        <taxon>Metazoa</taxon>
        <taxon>Spiralia</taxon>
        <taxon>Lophotrochozoa</taxon>
        <taxon>Mollusca</taxon>
        <taxon>Gastropoda</taxon>
        <taxon>Heterobranchia</taxon>
        <taxon>Euthyneura</taxon>
        <taxon>Panpulmonata</taxon>
        <taxon>Hygrophila</taxon>
        <taxon>Lymnaeoidea</taxon>
        <taxon>Planorbidae</taxon>
        <taxon>Biomphalaria</taxon>
    </lineage>
</organism>
<dbReference type="PANTHER" id="PTHR10316">
    <property type="entry name" value="MEMBRANE ASSOCIATED GUANYLATE KINASE-RELATED"/>
    <property type="match status" value="1"/>
</dbReference>
<feature type="compositionally biased region" description="Low complexity" evidence="2">
    <location>
        <begin position="274"/>
        <end position="290"/>
    </location>
</feature>
<feature type="region of interest" description="Disordered" evidence="2">
    <location>
        <begin position="695"/>
        <end position="823"/>
    </location>
</feature>
<dbReference type="Pfam" id="PF00595">
    <property type="entry name" value="PDZ"/>
    <property type="match status" value="4"/>
</dbReference>
<evidence type="ECO:0000256" key="1">
    <source>
        <dbReference type="ARBA" id="ARBA00022737"/>
    </source>
</evidence>
<evidence type="ECO:0000313" key="5">
    <source>
        <dbReference type="Proteomes" id="UP001165740"/>
    </source>
</evidence>
<dbReference type="InterPro" id="IPR001478">
    <property type="entry name" value="PDZ"/>
</dbReference>
<dbReference type="CDD" id="cd06732">
    <property type="entry name" value="PDZ2_MAGI-1_3-like"/>
    <property type="match status" value="1"/>
</dbReference>
<feature type="domain" description="PDZ" evidence="4">
    <location>
        <begin position="1093"/>
        <end position="1175"/>
    </location>
</feature>
<dbReference type="InterPro" id="IPR036020">
    <property type="entry name" value="WW_dom_sf"/>
</dbReference>
<feature type="compositionally biased region" description="Acidic residues" evidence="2">
    <location>
        <begin position="773"/>
        <end position="782"/>
    </location>
</feature>
<feature type="compositionally biased region" description="Polar residues" evidence="2">
    <location>
        <begin position="807"/>
        <end position="818"/>
    </location>
</feature>
<feature type="region of interest" description="Disordered" evidence="2">
    <location>
        <begin position="533"/>
        <end position="552"/>
    </location>
</feature>
<dbReference type="CDD" id="cd00201">
    <property type="entry name" value="WW"/>
    <property type="match status" value="1"/>
</dbReference>
<dbReference type="SUPFAM" id="SSF50156">
    <property type="entry name" value="PDZ domain-like"/>
    <property type="match status" value="5"/>
</dbReference>
<feature type="region of interest" description="Disordered" evidence="2">
    <location>
        <begin position="565"/>
        <end position="601"/>
    </location>
</feature>
<evidence type="ECO:0000259" key="3">
    <source>
        <dbReference type="PROSITE" id="PS50020"/>
    </source>
</evidence>
<name>A0A9W3A249_BIOGL</name>
<dbReference type="CDD" id="cd06734">
    <property type="entry name" value="PDZ4_MAGI-1_3-like"/>
    <property type="match status" value="1"/>
</dbReference>
<feature type="compositionally biased region" description="Polar residues" evidence="2">
    <location>
        <begin position="1519"/>
        <end position="1535"/>
    </location>
</feature>
<feature type="compositionally biased region" description="Low complexity" evidence="2">
    <location>
        <begin position="733"/>
        <end position="743"/>
    </location>
</feature>
<dbReference type="PROSITE" id="PS01159">
    <property type="entry name" value="WW_DOMAIN_1"/>
    <property type="match status" value="1"/>
</dbReference>
<sequence length="1535" mass="167276">MVLVDGNKNVNMKASCSDGDLSLAKQAYGLGSSPGNNRDSGVGASTASDIEGVGTTCSSYDNVMTYGSSTALGTGCKKTKKPPVPLPKTVSRKPKTVNFKEDVNIVLSEARSIMQTVIEEMDNKVRAPKAEQQASHIVSDSENEAIVKTQNETEKMETKFPNSFVATKRTVNLPRSQTAPQTFGHHAHQSSVLSNASTDSGSSSVASVLCDSEDAVTSFQSTDNSIDHLVINGRQPFRSSVCSNTSSASSHSSKSSVTSPLLIKTTPEPCKVDSPMLLSPSTSSLSSSSSHHAVEVEKQPQPVPKVPEYNSVGATSCDKCPEGKCRTVYLHIAELPFGWEKVEDPHYGVYYIDHVNRKTQYENPVQTAKKQTDEVTNTYPRLKKPIEAGTKRSASENNMNGQLYTGGRPFFTKNPDELKGEFTKTALVKSTRGLGFTIVGGNFRDTQFLQIKNVVEHGPAYQSGNFRTGDVIVRVNNTCVLGYTHQDVVRLFQSIQPGETVQLETCRGYPLNFDPDDPNTEIVTTVAVTLPQDAGTSHTSSTSGNNGFVESRNYNNLRSGMKSLPDLARSAAGPGLNSTSSLSPSNSQDEGTMHGMINHEDGNAIPDLVSLSLSKPEILTIPIVKGPMGFGFTIADSPYGQRVKQILDQGRCKTLLEGDLLIQINSVMVRELPHQKTVQVLKECKQDQETMIVVQRGGIPPPGKGKKHVKVSGSFDDRPSESINGPSSPGAYFFQNNPNPNFNEQLEDSYVTFNGGADHENGDSLPPPPPPLDEVDEDPDDIDGTRQQGKNLNQRPKTPLDGRSKTPVMNSKLGSSRQGYMDMQQGRRDYQEVQDLNKYNSNHSRPDIDGRPPPGPNRPDLAQRYDSRLRGTDPRDPFQRSYSSSVAHSMQNNIGAGDEKWGGYGRDVKPGQFRSRTPGPELMARGGAGPDNLNSRPEISRPKTPTAADMRSNGKLPMSSHSYGAGDFRTSGRYTPNPSSEQGRQYRPPYQDYKSNWPDFSSPPPQRRFGTFENPSLNRSYAGELPRAPTFQNTSGPNRMLRQSTSFESENPAPSNITRVQRRPPPHPAYPNLSPRSQSRGIPEEEGQIMEMLVTLHRQESGYGFRIIGGTEEGSQVSVGHIVPGGAADLDGRLRQFDEITHVDGNSVVNASHHKVVHLMTNAALNGRVTLTIRRVLGPETSASQGSVPQYPYDVVVSRRENEGFGFVIISSVNKSGASVDEYIDGTDNSSSQAVVCPWIGHIQENSPAARCGRLHVGDRILAVNGVDTSNMRHKDVVSLIKDSGFSVALTIGPPPDDSSSTASQRSSAGSALNTPPYASDRPDMNIQSWERNQPGIRDINRPRTPSNQGSDDSGEIYQVELHRGSRGFGFSIRGGREFNAMPLFVLRIAEGGAADMDGRLRVGDQILEINNFNTDSMTHTEAIEIIQNGGPSVRLLMRRTNKPPPIFDGPPASPTGLVPPSLLNPNIPALSNGPISHSSPHLTRRQMQQQPLPPPPPELQHPNDFFHYNSSLPPPPQTSLMPSQQQQHLRFNNY</sequence>
<dbReference type="PROSITE" id="PS50106">
    <property type="entry name" value="PDZ"/>
    <property type="match status" value="5"/>
</dbReference>
<dbReference type="Proteomes" id="UP001165740">
    <property type="component" value="Chromosome 4"/>
</dbReference>
<dbReference type="Gene3D" id="2.20.70.10">
    <property type="match status" value="1"/>
</dbReference>
<feature type="compositionally biased region" description="Low complexity" evidence="2">
    <location>
        <begin position="241"/>
        <end position="259"/>
    </location>
</feature>
<dbReference type="OrthoDB" id="66881at2759"/>
<feature type="domain" description="PDZ" evidence="4">
    <location>
        <begin position="620"/>
        <end position="696"/>
    </location>
</feature>
<gene>
    <name evidence="6" type="primary">LOC106077298</name>
</gene>
<protein>
    <submittedName>
        <fullName evidence="6">Membrane-associated guanylate kinase, WW and PDZ domain-containing protein 1-like isoform X1</fullName>
    </submittedName>
</protein>
<feature type="region of interest" description="Disordered" evidence="2">
    <location>
        <begin position="1291"/>
        <end position="1354"/>
    </location>
</feature>
<feature type="compositionally biased region" description="Basic and acidic residues" evidence="2">
    <location>
        <begin position="897"/>
        <end position="909"/>
    </location>
</feature>
<accession>A0A9W3A249</accession>
<dbReference type="GO" id="GO:0005737">
    <property type="term" value="C:cytoplasm"/>
    <property type="evidence" value="ECO:0007669"/>
    <property type="project" value="TreeGrafter"/>
</dbReference>
<feature type="region of interest" description="Disordered" evidence="2">
    <location>
        <begin position="1440"/>
        <end position="1535"/>
    </location>
</feature>
<dbReference type="FunFam" id="2.30.42.10:FF:000005">
    <property type="entry name" value="Membrane associated guanylate kinase, WW and PDZ domain containing 1"/>
    <property type="match status" value="1"/>
</dbReference>
<dbReference type="Pfam" id="PF00397">
    <property type="entry name" value="WW"/>
    <property type="match status" value="1"/>
</dbReference>
<evidence type="ECO:0000256" key="2">
    <source>
        <dbReference type="SAM" id="MobiDB-lite"/>
    </source>
</evidence>
<feature type="compositionally biased region" description="Pro residues" evidence="2">
    <location>
        <begin position="1443"/>
        <end position="1454"/>
    </location>
</feature>
<dbReference type="SMART" id="SM00456">
    <property type="entry name" value="WW"/>
    <property type="match status" value="1"/>
</dbReference>
<feature type="compositionally biased region" description="Polar residues" evidence="2">
    <location>
        <begin position="880"/>
        <end position="894"/>
    </location>
</feature>
<keyword evidence="5" id="KW-1185">Reference proteome</keyword>
<feature type="domain" description="PDZ" evidence="4">
    <location>
        <begin position="1359"/>
        <end position="1442"/>
    </location>
</feature>
<dbReference type="CDD" id="cd06733">
    <property type="entry name" value="PDZ3_MAGI-1_3-like"/>
    <property type="match status" value="1"/>
</dbReference>
<dbReference type="InterPro" id="IPR001202">
    <property type="entry name" value="WW_dom"/>
</dbReference>
<feature type="compositionally biased region" description="Low complexity" evidence="2">
    <location>
        <begin position="535"/>
        <end position="547"/>
    </location>
</feature>
<feature type="domain" description="WW" evidence="3">
    <location>
        <begin position="333"/>
        <end position="366"/>
    </location>
</feature>
<dbReference type="GeneID" id="106077298"/>
<dbReference type="SMART" id="SM00228">
    <property type="entry name" value="PDZ"/>
    <property type="match status" value="5"/>
</dbReference>
<dbReference type="PROSITE" id="PS50020">
    <property type="entry name" value="WW_DOMAIN_2"/>
    <property type="match status" value="1"/>
</dbReference>
<feature type="compositionally biased region" description="Low complexity" evidence="2">
    <location>
        <begin position="1299"/>
        <end position="1312"/>
    </location>
</feature>
<dbReference type="FunFam" id="2.30.42.10:FF:000232">
    <property type="entry name" value="Uncharacterized protein, isoform A"/>
    <property type="match status" value="1"/>
</dbReference>